<feature type="region of interest" description="Disordered" evidence="1">
    <location>
        <begin position="1"/>
        <end position="26"/>
    </location>
</feature>
<reference evidence="3" key="1">
    <citation type="journal article" date="2011" name="Nat. Biotechnol.">
        <title>The genomic sequence of the Chinese hamster ovary (CHO)-K1 cell line.</title>
        <authorList>
            <person name="Xu X."/>
            <person name="Nagarajan H."/>
            <person name="Lewis N.E."/>
            <person name="Pan S."/>
            <person name="Cai Z."/>
            <person name="Liu X."/>
            <person name="Chen W."/>
            <person name="Xie M."/>
            <person name="Wang W."/>
            <person name="Hammond S."/>
            <person name="Andersen M.R."/>
            <person name="Neff N."/>
            <person name="Passarelli B."/>
            <person name="Koh W."/>
            <person name="Fan H.C."/>
            <person name="Wang J."/>
            <person name="Gui Y."/>
            <person name="Lee K.H."/>
            <person name="Betenbaugh M.J."/>
            <person name="Quake S.R."/>
            <person name="Famili I."/>
            <person name="Palsson B.O."/>
            <person name="Wang J."/>
        </authorList>
    </citation>
    <scope>NUCLEOTIDE SEQUENCE [LARGE SCALE GENOMIC DNA]</scope>
    <source>
        <strain evidence="3">CHO K1 cell line</strain>
    </source>
</reference>
<dbReference type="EMBL" id="JH000098">
    <property type="protein sequence ID" value="EGV97227.1"/>
    <property type="molecule type" value="Genomic_DNA"/>
</dbReference>
<proteinExistence type="predicted"/>
<protein>
    <submittedName>
        <fullName evidence="2">Codanin-1</fullName>
    </submittedName>
</protein>
<evidence type="ECO:0000256" key="1">
    <source>
        <dbReference type="SAM" id="MobiDB-lite"/>
    </source>
</evidence>
<dbReference type="Proteomes" id="UP000001075">
    <property type="component" value="Unassembled WGS sequence"/>
</dbReference>
<sequence>MRSQHCSLQDVLSLAAGPRDPEEGVSPEHLEQLLNQLGQSLRCRQVRCGMSHVGSGPVLRLVRMFMTPLFPPIVPVPNC</sequence>
<organism evidence="2 3">
    <name type="scientific">Cricetulus griseus</name>
    <name type="common">Chinese hamster</name>
    <name type="synonym">Cricetulus barabensis griseus</name>
    <dbReference type="NCBI Taxonomy" id="10029"/>
    <lineage>
        <taxon>Eukaryota</taxon>
        <taxon>Metazoa</taxon>
        <taxon>Chordata</taxon>
        <taxon>Craniata</taxon>
        <taxon>Vertebrata</taxon>
        <taxon>Euteleostomi</taxon>
        <taxon>Mammalia</taxon>
        <taxon>Eutheria</taxon>
        <taxon>Euarchontoglires</taxon>
        <taxon>Glires</taxon>
        <taxon>Rodentia</taxon>
        <taxon>Myomorpha</taxon>
        <taxon>Muroidea</taxon>
        <taxon>Cricetidae</taxon>
        <taxon>Cricetinae</taxon>
        <taxon>Cricetulus</taxon>
    </lineage>
</organism>
<evidence type="ECO:0000313" key="3">
    <source>
        <dbReference type="Proteomes" id="UP000001075"/>
    </source>
</evidence>
<dbReference type="STRING" id="10029.G3H0W7"/>
<accession>G3H0W7</accession>
<name>G3H0W7_CRIGR</name>
<gene>
    <name evidence="2" type="ORF">I79_003787</name>
</gene>
<evidence type="ECO:0000313" key="2">
    <source>
        <dbReference type="EMBL" id="EGV97227.1"/>
    </source>
</evidence>
<dbReference type="InParanoid" id="G3H0W7"/>
<dbReference type="AlphaFoldDB" id="G3H0W7"/>